<sequence length="113" mass="12312">MWPTVDTDVVLPPPYETQPGRPKLQRKREDGEKAKGARSETVICKLCGIAGHNKRTCKSNKSLGKQKNQCGTKRGSSSQQPHPTTASTTSETPTMPHSTSGASSSYHHLRIVQ</sequence>
<feature type="compositionally biased region" description="Low complexity" evidence="1">
    <location>
        <begin position="1"/>
        <end position="10"/>
    </location>
</feature>
<dbReference type="Proteomes" id="UP001281410">
    <property type="component" value="Unassembled WGS sequence"/>
</dbReference>
<evidence type="ECO:0000313" key="2">
    <source>
        <dbReference type="EMBL" id="KAK3198125.1"/>
    </source>
</evidence>
<comment type="caution">
    <text evidence="2">The sequence shown here is derived from an EMBL/GenBank/DDBJ whole genome shotgun (WGS) entry which is preliminary data.</text>
</comment>
<evidence type="ECO:0000256" key="1">
    <source>
        <dbReference type="SAM" id="MobiDB-lite"/>
    </source>
</evidence>
<organism evidence="2 3">
    <name type="scientific">Dipteronia sinensis</name>
    <dbReference type="NCBI Taxonomy" id="43782"/>
    <lineage>
        <taxon>Eukaryota</taxon>
        <taxon>Viridiplantae</taxon>
        <taxon>Streptophyta</taxon>
        <taxon>Embryophyta</taxon>
        <taxon>Tracheophyta</taxon>
        <taxon>Spermatophyta</taxon>
        <taxon>Magnoliopsida</taxon>
        <taxon>eudicotyledons</taxon>
        <taxon>Gunneridae</taxon>
        <taxon>Pentapetalae</taxon>
        <taxon>rosids</taxon>
        <taxon>malvids</taxon>
        <taxon>Sapindales</taxon>
        <taxon>Sapindaceae</taxon>
        <taxon>Hippocastanoideae</taxon>
        <taxon>Acereae</taxon>
        <taxon>Dipteronia</taxon>
    </lineage>
</organism>
<proteinExistence type="predicted"/>
<feature type="region of interest" description="Disordered" evidence="1">
    <location>
        <begin position="54"/>
        <end position="113"/>
    </location>
</feature>
<feature type="region of interest" description="Disordered" evidence="1">
    <location>
        <begin position="1"/>
        <end position="38"/>
    </location>
</feature>
<dbReference type="EMBL" id="JANJYJ010000007">
    <property type="protein sequence ID" value="KAK3198125.1"/>
    <property type="molecule type" value="Genomic_DNA"/>
</dbReference>
<gene>
    <name evidence="2" type="ORF">Dsin_021540</name>
</gene>
<keyword evidence="3" id="KW-1185">Reference proteome</keyword>
<dbReference type="AlphaFoldDB" id="A0AAE0A0C6"/>
<feature type="compositionally biased region" description="Polar residues" evidence="1">
    <location>
        <begin position="97"/>
        <end position="106"/>
    </location>
</feature>
<feature type="compositionally biased region" description="Basic and acidic residues" evidence="1">
    <location>
        <begin position="27"/>
        <end position="38"/>
    </location>
</feature>
<reference evidence="2" key="1">
    <citation type="journal article" date="2023" name="Plant J.">
        <title>Genome sequences and population genomics provide insights into the demographic history, inbreeding, and mutation load of two 'living fossil' tree species of Dipteronia.</title>
        <authorList>
            <person name="Feng Y."/>
            <person name="Comes H.P."/>
            <person name="Chen J."/>
            <person name="Zhu S."/>
            <person name="Lu R."/>
            <person name="Zhang X."/>
            <person name="Li P."/>
            <person name="Qiu J."/>
            <person name="Olsen K.M."/>
            <person name="Qiu Y."/>
        </authorList>
    </citation>
    <scope>NUCLEOTIDE SEQUENCE</scope>
    <source>
        <strain evidence="2">NBL</strain>
    </source>
</reference>
<accession>A0AAE0A0C6</accession>
<feature type="compositionally biased region" description="Low complexity" evidence="1">
    <location>
        <begin position="81"/>
        <end position="96"/>
    </location>
</feature>
<protein>
    <recommendedName>
        <fullName evidence="4">CCHC-type domain-containing protein</fullName>
    </recommendedName>
</protein>
<evidence type="ECO:0008006" key="4">
    <source>
        <dbReference type="Google" id="ProtNLM"/>
    </source>
</evidence>
<evidence type="ECO:0000313" key="3">
    <source>
        <dbReference type="Proteomes" id="UP001281410"/>
    </source>
</evidence>
<feature type="compositionally biased region" description="Polar residues" evidence="1">
    <location>
        <begin position="59"/>
        <end position="80"/>
    </location>
</feature>
<name>A0AAE0A0C6_9ROSI</name>